<keyword evidence="2" id="KW-0472">Membrane</keyword>
<reference evidence="3 4" key="1">
    <citation type="journal article" date="2019" name="Nat. Ecol. Evol.">
        <title>Megaphylogeny resolves global patterns of mushroom evolution.</title>
        <authorList>
            <person name="Varga T."/>
            <person name="Krizsan K."/>
            <person name="Foldi C."/>
            <person name="Dima B."/>
            <person name="Sanchez-Garcia M."/>
            <person name="Sanchez-Ramirez S."/>
            <person name="Szollosi G.J."/>
            <person name="Szarkandi J.G."/>
            <person name="Papp V."/>
            <person name="Albert L."/>
            <person name="Andreopoulos W."/>
            <person name="Angelini C."/>
            <person name="Antonin V."/>
            <person name="Barry K.W."/>
            <person name="Bougher N.L."/>
            <person name="Buchanan P."/>
            <person name="Buyck B."/>
            <person name="Bense V."/>
            <person name="Catcheside P."/>
            <person name="Chovatia M."/>
            <person name="Cooper J."/>
            <person name="Damon W."/>
            <person name="Desjardin D."/>
            <person name="Finy P."/>
            <person name="Geml J."/>
            <person name="Haridas S."/>
            <person name="Hughes K."/>
            <person name="Justo A."/>
            <person name="Karasinski D."/>
            <person name="Kautmanova I."/>
            <person name="Kiss B."/>
            <person name="Kocsube S."/>
            <person name="Kotiranta H."/>
            <person name="LaButti K.M."/>
            <person name="Lechner B.E."/>
            <person name="Liimatainen K."/>
            <person name="Lipzen A."/>
            <person name="Lukacs Z."/>
            <person name="Mihaltcheva S."/>
            <person name="Morgado L.N."/>
            <person name="Niskanen T."/>
            <person name="Noordeloos M.E."/>
            <person name="Ohm R.A."/>
            <person name="Ortiz-Santana B."/>
            <person name="Ovrebo C."/>
            <person name="Racz N."/>
            <person name="Riley R."/>
            <person name="Savchenko A."/>
            <person name="Shiryaev A."/>
            <person name="Soop K."/>
            <person name="Spirin V."/>
            <person name="Szebenyi C."/>
            <person name="Tomsovsky M."/>
            <person name="Tulloss R.E."/>
            <person name="Uehling J."/>
            <person name="Grigoriev I.V."/>
            <person name="Vagvolgyi C."/>
            <person name="Papp T."/>
            <person name="Martin F.M."/>
            <person name="Miettinen O."/>
            <person name="Hibbett D.S."/>
            <person name="Nagy L.G."/>
        </authorList>
    </citation>
    <scope>NUCLEOTIDE SEQUENCE [LARGE SCALE GENOMIC DNA]</scope>
    <source>
        <strain evidence="3 4">CBS 962.96</strain>
    </source>
</reference>
<feature type="transmembrane region" description="Helical" evidence="2">
    <location>
        <begin position="199"/>
        <end position="218"/>
    </location>
</feature>
<keyword evidence="2" id="KW-0812">Transmembrane</keyword>
<feature type="region of interest" description="Disordered" evidence="1">
    <location>
        <begin position="349"/>
        <end position="369"/>
    </location>
</feature>
<dbReference type="OrthoDB" id="3261222at2759"/>
<keyword evidence="2" id="KW-1133">Transmembrane helix</keyword>
<feature type="region of interest" description="Disordered" evidence="1">
    <location>
        <begin position="25"/>
        <end position="47"/>
    </location>
</feature>
<accession>A0A4S8MAR9</accession>
<organism evidence="3 4">
    <name type="scientific">Dendrothele bispora (strain CBS 962.96)</name>
    <dbReference type="NCBI Taxonomy" id="1314807"/>
    <lineage>
        <taxon>Eukaryota</taxon>
        <taxon>Fungi</taxon>
        <taxon>Dikarya</taxon>
        <taxon>Basidiomycota</taxon>
        <taxon>Agaricomycotina</taxon>
        <taxon>Agaricomycetes</taxon>
        <taxon>Agaricomycetidae</taxon>
        <taxon>Agaricales</taxon>
        <taxon>Agaricales incertae sedis</taxon>
        <taxon>Dendrothele</taxon>
    </lineage>
</organism>
<evidence type="ECO:0000256" key="1">
    <source>
        <dbReference type="SAM" id="MobiDB-lite"/>
    </source>
</evidence>
<proteinExistence type="predicted"/>
<sequence>MYLKYNSLNFEMFYIHFSATQNENKHSTGNAITNSSSANGNAKKDSGTNSAVSFRTFVVLAGPSMMYRDREVGLGIGRQMILVGLSADPADITIDSDRWNAEDSGRNLRVLSLFCTEGGPLRRRVYLDTKADAFCVPDEEKRVMDLPTRYKHEQSITTLDILWIILIIVQVISLLVVIPVLITQCRVARPTSTTEPSRLLATMIALGTTVADLIVFHSSDHSFRSLPPSVLNGNSTSILQYLGQVISVYTFLVTGNDTGIKPKLMFPLTPGLLVITILSLFLLKVWEVSDVNVLVESPEETSALVPAEESLEEDDNSEPRASGVMEWADFHNCSFGTDKFKLIDVTRHKERGQDGKRTKPRGPGVKLGSHTVKSETAARFLGVLMDEELRWKQQHALMVRRGQAWVTQFRRVAKISEGMMAQFIRQLYKTKAVPRMLYGACVMLAAQSCPRKDGKLVKSSIVSKLTSIQRKAALIITGALHTTATDILDIHAGLLPMPLEVKRQRQRDAAPLFNGLRSTPA</sequence>
<keyword evidence="4" id="KW-1185">Reference proteome</keyword>
<feature type="transmembrane region" description="Helical" evidence="2">
    <location>
        <begin position="161"/>
        <end position="187"/>
    </location>
</feature>
<feature type="transmembrane region" description="Helical" evidence="2">
    <location>
        <begin position="266"/>
        <end position="286"/>
    </location>
</feature>
<name>A0A4S8MAR9_DENBC</name>
<evidence type="ECO:0000256" key="2">
    <source>
        <dbReference type="SAM" id="Phobius"/>
    </source>
</evidence>
<feature type="compositionally biased region" description="Polar residues" evidence="1">
    <location>
        <begin position="25"/>
        <end position="40"/>
    </location>
</feature>
<feature type="transmembrane region" description="Helical" evidence="2">
    <location>
        <begin position="238"/>
        <end position="254"/>
    </location>
</feature>
<protein>
    <submittedName>
        <fullName evidence="3">Uncharacterized protein</fullName>
    </submittedName>
</protein>
<dbReference type="AlphaFoldDB" id="A0A4S8MAR9"/>
<dbReference type="EMBL" id="ML179117">
    <property type="protein sequence ID" value="THU99557.1"/>
    <property type="molecule type" value="Genomic_DNA"/>
</dbReference>
<dbReference type="Proteomes" id="UP000297245">
    <property type="component" value="Unassembled WGS sequence"/>
</dbReference>
<evidence type="ECO:0000313" key="4">
    <source>
        <dbReference type="Proteomes" id="UP000297245"/>
    </source>
</evidence>
<gene>
    <name evidence="3" type="ORF">K435DRAFT_794817</name>
</gene>
<evidence type="ECO:0000313" key="3">
    <source>
        <dbReference type="EMBL" id="THU99557.1"/>
    </source>
</evidence>